<reference evidence="11 12" key="1">
    <citation type="journal article" date="2009" name="Appl. Environ. Microbiol.">
        <title>Three genomes from the phylum Acidobacteria provide insight into the lifestyles of these microorganisms in soils.</title>
        <authorList>
            <person name="Ward N.L."/>
            <person name="Challacombe J.F."/>
            <person name="Janssen P.H."/>
            <person name="Henrissat B."/>
            <person name="Coutinho P.M."/>
            <person name="Wu M."/>
            <person name="Xie G."/>
            <person name="Haft D.H."/>
            <person name="Sait M."/>
            <person name="Badger J."/>
            <person name="Barabote R.D."/>
            <person name="Bradley B."/>
            <person name="Brettin T.S."/>
            <person name="Brinkac L.M."/>
            <person name="Bruce D."/>
            <person name="Creasy T."/>
            <person name="Daugherty S.C."/>
            <person name="Davidsen T.M."/>
            <person name="DeBoy R.T."/>
            <person name="Detter J.C."/>
            <person name="Dodson R.J."/>
            <person name="Durkin A.S."/>
            <person name="Ganapathy A."/>
            <person name="Gwinn-Giglio M."/>
            <person name="Han C.S."/>
            <person name="Khouri H."/>
            <person name="Kiss H."/>
            <person name="Kothari S.P."/>
            <person name="Madupu R."/>
            <person name="Nelson K.E."/>
            <person name="Nelson W.C."/>
            <person name="Paulsen I."/>
            <person name="Penn K."/>
            <person name="Ren Q."/>
            <person name="Rosovitz M.J."/>
            <person name="Selengut J.D."/>
            <person name="Shrivastava S."/>
            <person name="Sullivan S.A."/>
            <person name="Tapia R."/>
            <person name="Thompson L.S."/>
            <person name="Watkins K.L."/>
            <person name="Yang Q."/>
            <person name="Yu C."/>
            <person name="Zafar N."/>
            <person name="Zhou L."/>
            <person name="Kuske C.R."/>
        </authorList>
    </citation>
    <scope>NUCLEOTIDE SEQUENCE [LARGE SCALE GENOMIC DNA]</scope>
    <source>
        <strain evidence="11 12">Ellin345</strain>
    </source>
</reference>
<dbReference type="Proteomes" id="UP000002432">
    <property type="component" value="Chromosome"/>
</dbReference>
<keyword evidence="5 7" id="KW-0119">Carbohydrate metabolism</keyword>
<feature type="binding site" evidence="10">
    <location>
        <position position="15"/>
    </location>
    <ligand>
        <name>Mg(2+)</name>
        <dbReference type="ChEBI" id="CHEBI:18420"/>
    </ligand>
</feature>
<dbReference type="InterPro" id="IPR036412">
    <property type="entry name" value="HAD-like_sf"/>
</dbReference>
<comment type="similarity">
    <text evidence="7">Belongs to the gmhB family.</text>
</comment>
<dbReference type="KEGG" id="aba:Acid345_3809"/>
<dbReference type="EC" id="3.1.3.-" evidence="7"/>
<keyword evidence="2 7" id="KW-0963">Cytoplasm</keyword>
<gene>
    <name evidence="11" type="ordered locus">Acid345_3809</name>
</gene>
<dbReference type="EnsemblBacteria" id="ABF42809">
    <property type="protein sequence ID" value="ABF42809"/>
    <property type="gene ID" value="Acid345_3809"/>
</dbReference>
<evidence type="ECO:0000256" key="6">
    <source>
        <dbReference type="ARBA" id="ARBA00031828"/>
    </source>
</evidence>
<evidence type="ECO:0000256" key="7">
    <source>
        <dbReference type="PIRNR" id="PIRNR004682"/>
    </source>
</evidence>
<dbReference type="Pfam" id="PF13242">
    <property type="entry name" value="Hydrolase_like"/>
    <property type="match status" value="1"/>
</dbReference>
<feature type="site" description="Contributes to substrate recognition" evidence="9">
    <location>
        <position position="110"/>
    </location>
</feature>
<feature type="site" description="Stabilizes the phosphoryl group" evidence="9">
    <location>
        <position position="60"/>
    </location>
</feature>
<comment type="cofactor">
    <cofactor evidence="10">
        <name>Zn(2+)</name>
        <dbReference type="ChEBI" id="CHEBI:29105"/>
    </cofactor>
</comment>
<dbReference type="GO" id="GO:0005737">
    <property type="term" value="C:cytoplasm"/>
    <property type="evidence" value="ECO:0007669"/>
    <property type="project" value="UniProtKB-SubCell"/>
</dbReference>
<evidence type="ECO:0000313" key="12">
    <source>
        <dbReference type="Proteomes" id="UP000002432"/>
    </source>
</evidence>
<dbReference type="eggNOG" id="COG0241">
    <property type="taxonomic scope" value="Bacteria"/>
</dbReference>
<protein>
    <recommendedName>
        <fullName evidence="6 7">D,D-heptose 1,7-bisphosphate phosphatase</fullName>
        <ecNumber evidence="7">3.1.3.-</ecNumber>
    </recommendedName>
</protein>
<keyword evidence="3 10" id="KW-0479">Metal-binding</keyword>
<dbReference type="GO" id="GO:0016791">
    <property type="term" value="F:phosphatase activity"/>
    <property type="evidence" value="ECO:0007669"/>
    <property type="project" value="InterPro"/>
</dbReference>
<evidence type="ECO:0000256" key="3">
    <source>
        <dbReference type="ARBA" id="ARBA00022723"/>
    </source>
</evidence>
<name>Q1IJZ1_KORVE</name>
<comment type="subcellular location">
    <subcellularLocation>
        <location evidence="1 7">Cytoplasm</location>
    </subcellularLocation>
</comment>
<dbReference type="SUPFAM" id="SSF56784">
    <property type="entry name" value="HAD-like"/>
    <property type="match status" value="1"/>
</dbReference>
<evidence type="ECO:0000256" key="10">
    <source>
        <dbReference type="PIRSR" id="PIRSR004682-4"/>
    </source>
</evidence>
<evidence type="ECO:0000256" key="4">
    <source>
        <dbReference type="ARBA" id="ARBA00022801"/>
    </source>
</evidence>
<evidence type="ECO:0000256" key="5">
    <source>
        <dbReference type="ARBA" id="ARBA00023277"/>
    </source>
</evidence>
<feature type="binding site" evidence="10">
    <location>
        <position position="108"/>
    </location>
    <ligand>
        <name>Zn(2+)</name>
        <dbReference type="ChEBI" id="CHEBI:29105"/>
    </ligand>
</feature>
<feature type="binding site" evidence="10">
    <location>
        <position position="99"/>
    </location>
    <ligand>
        <name>Zn(2+)</name>
        <dbReference type="ChEBI" id="CHEBI:29105"/>
    </ligand>
</feature>
<dbReference type="PIRSF" id="PIRSF004682">
    <property type="entry name" value="GmhB"/>
    <property type="match status" value="1"/>
</dbReference>
<dbReference type="PANTHER" id="PTHR42891">
    <property type="entry name" value="D-GLYCERO-BETA-D-MANNO-HEPTOSE-1,7-BISPHOSPHATE 7-PHOSPHATASE"/>
    <property type="match status" value="1"/>
</dbReference>
<dbReference type="NCBIfam" id="TIGR01662">
    <property type="entry name" value="HAD-SF-IIIA"/>
    <property type="match status" value="1"/>
</dbReference>
<feature type="binding site" evidence="10">
    <location>
        <position position="136"/>
    </location>
    <ligand>
        <name>Mg(2+)</name>
        <dbReference type="ChEBI" id="CHEBI:18420"/>
    </ligand>
</feature>
<dbReference type="EMBL" id="CP000360">
    <property type="protein sequence ID" value="ABF42809.1"/>
    <property type="molecule type" value="Genomic_DNA"/>
</dbReference>
<dbReference type="InterPro" id="IPR023214">
    <property type="entry name" value="HAD_sf"/>
</dbReference>
<keyword evidence="10" id="KW-0862">Zinc</keyword>
<evidence type="ECO:0000313" key="11">
    <source>
        <dbReference type="EMBL" id="ABF42809.1"/>
    </source>
</evidence>
<keyword evidence="10" id="KW-0460">Magnesium</keyword>
<evidence type="ECO:0000256" key="9">
    <source>
        <dbReference type="PIRSR" id="PIRSR004682-3"/>
    </source>
</evidence>
<dbReference type="STRING" id="204669.Acid345_3809"/>
<dbReference type="InterPro" id="IPR006549">
    <property type="entry name" value="HAD-SF_hydro_IIIA"/>
</dbReference>
<dbReference type="AlphaFoldDB" id="Q1IJZ1"/>
<dbReference type="PANTHER" id="PTHR42891:SF1">
    <property type="entry name" value="D-GLYCERO-BETA-D-MANNO-HEPTOSE-1,7-BISPHOSPHATE 7-PHOSPHATASE"/>
    <property type="match status" value="1"/>
</dbReference>
<dbReference type="GO" id="GO:0005975">
    <property type="term" value="P:carbohydrate metabolic process"/>
    <property type="evidence" value="ECO:0007669"/>
    <property type="project" value="InterPro"/>
</dbReference>
<feature type="active site" description="Nucleophile" evidence="8">
    <location>
        <position position="15"/>
    </location>
</feature>
<keyword evidence="4 7" id="KW-0378">Hydrolase</keyword>
<feature type="binding site" evidence="10">
    <location>
        <position position="17"/>
    </location>
    <ligand>
        <name>Mg(2+)</name>
        <dbReference type="ChEBI" id="CHEBI:18420"/>
    </ligand>
</feature>
<dbReference type="Gene3D" id="3.40.50.1000">
    <property type="entry name" value="HAD superfamily/HAD-like"/>
    <property type="match status" value="1"/>
</dbReference>
<evidence type="ECO:0000256" key="2">
    <source>
        <dbReference type="ARBA" id="ARBA00022490"/>
    </source>
</evidence>
<feature type="active site" description="Proton donor" evidence="8">
    <location>
        <position position="17"/>
    </location>
</feature>
<accession>Q1IJZ1</accession>
<dbReference type="GO" id="GO:0046872">
    <property type="term" value="F:metal ion binding"/>
    <property type="evidence" value="ECO:0007669"/>
    <property type="project" value="UniProtKB-KW"/>
</dbReference>
<proteinExistence type="inferred from homology"/>
<dbReference type="InterPro" id="IPR004446">
    <property type="entry name" value="Heptose_bisP_phosphatase"/>
</dbReference>
<feature type="binding site" evidence="10">
    <location>
        <position position="101"/>
    </location>
    <ligand>
        <name>Zn(2+)</name>
        <dbReference type="ChEBI" id="CHEBI:29105"/>
    </ligand>
</feature>
<comment type="cofactor">
    <cofactor evidence="10">
        <name>Mg(2+)</name>
        <dbReference type="ChEBI" id="CHEBI:18420"/>
    </cofactor>
</comment>
<dbReference type="InterPro" id="IPR006543">
    <property type="entry name" value="Histidinol-phos"/>
</dbReference>
<evidence type="ECO:0000256" key="1">
    <source>
        <dbReference type="ARBA" id="ARBA00004496"/>
    </source>
</evidence>
<dbReference type="CDD" id="cd07503">
    <property type="entry name" value="HAD_HisB-N"/>
    <property type="match status" value="1"/>
</dbReference>
<dbReference type="HOGENOM" id="CLU_085077_2_0_0"/>
<keyword evidence="12" id="KW-1185">Reference proteome</keyword>
<organism evidence="11 12">
    <name type="scientific">Koribacter versatilis (strain Ellin345)</name>
    <dbReference type="NCBI Taxonomy" id="204669"/>
    <lineage>
        <taxon>Bacteria</taxon>
        <taxon>Pseudomonadati</taxon>
        <taxon>Acidobacteriota</taxon>
        <taxon>Terriglobia</taxon>
        <taxon>Terriglobales</taxon>
        <taxon>Candidatus Korobacteraceae</taxon>
        <taxon>Candidatus Korobacter</taxon>
    </lineage>
</organism>
<evidence type="ECO:0000256" key="8">
    <source>
        <dbReference type="PIRSR" id="PIRSR004682-1"/>
    </source>
</evidence>
<dbReference type="NCBIfam" id="TIGR01656">
    <property type="entry name" value="Histidinol-ppas"/>
    <property type="match status" value="1"/>
</dbReference>
<feature type="binding site" evidence="10">
    <location>
        <position position="106"/>
    </location>
    <ligand>
        <name>Zn(2+)</name>
        <dbReference type="ChEBI" id="CHEBI:29105"/>
    </ligand>
</feature>
<sequence length="191" mass="20941">MKRMQFGKRTCVFLDRDGVINKKLPEGQYITRPEQIELLPGVVEAIRTLNQAGCIALVVTNQRAIGLGLLSEMGLAEIHEHLRLELEARGARLDAIYYCPHDKNSCHCRKPEIGMIKRAFQDFPDASANNSILIGDSISDIEAGRRAGIPTIFIHGDPANQKPGAEKAIGLADAKAHSLLSAVNQFIFSNP</sequence>
<feature type="site" description="Contributes to substrate recognition" evidence="9">
    <location>
        <position position="109"/>
    </location>
</feature>